<dbReference type="AlphaFoldDB" id="A0A540MXU1"/>
<reference evidence="1 2" key="1">
    <citation type="journal article" date="2019" name="G3 (Bethesda)">
        <title>Sequencing of a Wild Apple (Malus baccata) Genome Unravels the Differences Between Cultivated and Wild Apple Species Regarding Disease Resistance and Cold Tolerance.</title>
        <authorList>
            <person name="Chen X."/>
        </authorList>
    </citation>
    <scope>NUCLEOTIDE SEQUENCE [LARGE SCALE GENOMIC DNA]</scope>
    <source>
        <strain evidence="2">cv. Shandingzi</strain>
        <tissue evidence="1">Leaves</tissue>
    </source>
</reference>
<protein>
    <submittedName>
        <fullName evidence="1">Uncharacterized protein</fullName>
    </submittedName>
</protein>
<gene>
    <name evidence="1" type="ORF">C1H46_011331</name>
</gene>
<dbReference type="Proteomes" id="UP000315295">
    <property type="component" value="Unassembled WGS sequence"/>
</dbReference>
<name>A0A540MXU1_MALBA</name>
<organism evidence="1 2">
    <name type="scientific">Malus baccata</name>
    <name type="common">Siberian crab apple</name>
    <name type="synonym">Pyrus baccata</name>
    <dbReference type="NCBI Taxonomy" id="106549"/>
    <lineage>
        <taxon>Eukaryota</taxon>
        <taxon>Viridiplantae</taxon>
        <taxon>Streptophyta</taxon>
        <taxon>Embryophyta</taxon>
        <taxon>Tracheophyta</taxon>
        <taxon>Spermatophyta</taxon>
        <taxon>Magnoliopsida</taxon>
        <taxon>eudicotyledons</taxon>
        <taxon>Gunneridae</taxon>
        <taxon>Pentapetalae</taxon>
        <taxon>rosids</taxon>
        <taxon>fabids</taxon>
        <taxon>Rosales</taxon>
        <taxon>Rosaceae</taxon>
        <taxon>Amygdaloideae</taxon>
        <taxon>Maleae</taxon>
        <taxon>Malus</taxon>
    </lineage>
</organism>
<keyword evidence="2" id="KW-1185">Reference proteome</keyword>
<sequence length="129" mass="14085">MWVAQIGVVFLHESDHPVVPEPDLLEFIVSEVIGVLSAMVLESVEIGLGEPFAFPSSIFLHFPETLCVTLDSARGRPASSLLLALPGVRAEFPPELGNWQENVKLGSEFCGNWEKELMESVFGGRGEGF</sequence>
<proteinExistence type="predicted"/>
<evidence type="ECO:0000313" key="2">
    <source>
        <dbReference type="Proteomes" id="UP000315295"/>
    </source>
</evidence>
<evidence type="ECO:0000313" key="1">
    <source>
        <dbReference type="EMBL" id="TQE03160.1"/>
    </source>
</evidence>
<accession>A0A540MXU1</accession>
<comment type="caution">
    <text evidence="1">The sequence shown here is derived from an EMBL/GenBank/DDBJ whole genome shotgun (WGS) entry which is preliminary data.</text>
</comment>
<dbReference type="EMBL" id="VIEB01000161">
    <property type="protein sequence ID" value="TQE03160.1"/>
    <property type="molecule type" value="Genomic_DNA"/>
</dbReference>